<name>A0A2W2BEL6_9HYPH</name>
<dbReference type="GO" id="GO:0016887">
    <property type="term" value="F:ATP hydrolysis activity"/>
    <property type="evidence" value="ECO:0007669"/>
    <property type="project" value="TreeGrafter"/>
</dbReference>
<gene>
    <name evidence="3" type="ORF">DK847_02610</name>
</gene>
<keyword evidence="1" id="KW-0547">Nucleotide-binding</keyword>
<evidence type="ECO:0000256" key="2">
    <source>
        <dbReference type="ARBA" id="ARBA00022840"/>
    </source>
</evidence>
<keyword evidence="2" id="KW-0067">ATP-binding</keyword>
<comment type="caution">
    <text evidence="3">The sequence shown here is derived from an EMBL/GenBank/DDBJ whole genome shotgun (WGS) entry which is preliminary data.</text>
</comment>
<organism evidence="3 4">
    <name type="scientific">Aestuariivirga litoralis</name>
    <dbReference type="NCBI Taxonomy" id="2650924"/>
    <lineage>
        <taxon>Bacteria</taxon>
        <taxon>Pseudomonadati</taxon>
        <taxon>Pseudomonadota</taxon>
        <taxon>Alphaproteobacteria</taxon>
        <taxon>Hyphomicrobiales</taxon>
        <taxon>Aestuariivirgaceae</taxon>
        <taxon>Aestuariivirga</taxon>
    </lineage>
</organism>
<accession>A0A2W2BEL6</accession>
<dbReference type="GO" id="GO:0051782">
    <property type="term" value="P:negative regulation of cell division"/>
    <property type="evidence" value="ECO:0007669"/>
    <property type="project" value="TreeGrafter"/>
</dbReference>
<dbReference type="GO" id="GO:0005524">
    <property type="term" value="F:ATP binding"/>
    <property type="evidence" value="ECO:0007669"/>
    <property type="project" value="UniProtKB-KW"/>
</dbReference>
<dbReference type="SUPFAM" id="SSF52540">
    <property type="entry name" value="P-loop containing nucleoside triphosphate hydrolases"/>
    <property type="match status" value="1"/>
</dbReference>
<dbReference type="GO" id="GO:0005829">
    <property type="term" value="C:cytosol"/>
    <property type="evidence" value="ECO:0007669"/>
    <property type="project" value="TreeGrafter"/>
</dbReference>
<dbReference type="GO" id="GO:0009898">
    <property type="term" value="C:cytoplasmic side of plasma membrane"/>
    <property type="evidence" value="ECO:0007669"/>
    <property type="project" value="TreeGrafter"/>
</dbReference>
<sequence length="418" mass="44558">MTRPYEVNTRGGPDGLPVALVPRINIQAFCELPKTVESLQAAFTDRRMARAHATVVTGGLPAAIRLYQTQSTPNLLIVETGAAREELLSSLTALAEVCQPETKVVIIGHVNDVILYRELISRGVSEYVVAPVSPLQLIDTIASLYRSEKAVPIGRVIAFVGAKGGVGSSTISHNCGWELSRTRDVETAIVDLDLAFGTAALDFNLDASGGIMEALAQPERVDTQLLDRLLVRLGGKLSLLGGPGGVDKDFVIEAHAVEAVLTSMRASVPLIVVDVPALWAPWVRFTLLHADQVIITAEPELASLRNTRALADMLKLARPNDPPPTVILNQVGIPKRAEIAAADFRKAIGIDLAGAIPFDPQNFGAALNNGKMLLELAPRSKAAEAIRGLSRSLGGDKPAKAAPAGNSFLKKFMMRGKK</sequence>
<dbReference type="InterPro" id="IPR011006">
    <property type="entry name" value="CheY-like_superfamily"/>
</dbReference>
<dbReference type="SUPFAM" id="SSF52172">
    <property type="entry name" value="CheY-like"/>
    <property type="match status" value="1"/>
</dbReference>
<dbReference type="InterPro" id="IPR027417">
    <property type="entry name" value="P-loop_NTPase"/>
</dbReference>
<evidence type="ECO:0000256" key="1">
    <source>
        <dbReference type="ARBA" id="ARBA00022741"/>
    </source>
</evidence>
<dbReference type="InterPro" id="IPR050625">
    <property type="entry name" value="ParA/MinD_ATPase"/>
</dbReference>
<reference evidence="4" key="1">
    <citation type="submission" date="2018-06" db="EMBL/GenBank/DDBJ databases">
        <title>Aestuariibacter litoralis strain KCTC 52945T.</title>
        <authorList>
            <person name="Li X."/>
            <person name="Salam N."/>
            <person name="Li J.-L."/>
            <person name="Chen Y.-M."/>
            <person name="Yang Z.-W."/>
            <person name="Zhang L.-Y."/>
            <person name="Han M.-X."/>
            <person name="Xiao M."/>
            <person name="Li W.-J."/>
        </authorList>
    </citation>
    <scope>NUCLEOTIDE SEQUENCE [LARGE SCALE GENOMIC DNA]</scope>
    <source>
        <strain evidence="4">KCTC 52945</strain>
    </source>
</reference>
<dbReference type="RefSeq" id="WP_111196042.1">
    <property type="nucleotide sequence ID" value="NZ_QKVK01000001.1"/>
</dbReference>
<evidence type="ECO:0000313" key="4">
    <source>
        <dbReference type="Proteomes" id="UP000248795"/>
    </source>
</evidence>
<dbReference type="EMBL" id="QKVK01000001">
    <property type="protein sequence ID" value="PZF78714.1"/>
    <property type="molecule type" value="Genomic_DNA"/>
</dbReference>
<evidence type="ECO:0000313" key="3">
    <source>
        <dbReference type="EMBL" id="PZF78714.1"/>
    </source>
</evidence>
<protein>
    <submittedName>
        <fullName evidence="3">CtpF protein</fullName>
    </submittedName>
</protein>
<dbReference type="PANTHER" id="PTHR43384">
    <property type="entry name" value="SEPTUM SITE-DETERMINING PROTEIN MIND HOMOLOG, CHLOROPLASTIC-RELATED"/>
    <property type="match status" value="1"/>
</dbReference>
<dbReference type="AlphaFoldDB" id="A0A2W2BEL6"/>
<dbReference type="PANTHER" id="PTHR43384:SF6">
    <property type="entry name" value="SEPTUM SITE-DETERMINING PROTEIN MIND HOMOLOG, CHLOROPLASTIC"/>
    <property type="match status" value="1"/>
</dbReference>
<keyword evidence="4" id="KW-1185">Reference proteome</keyword>
<dbReference type="Gene3D" id="3.40.50.2300">
    <property type="match status" value="1"/>
</dbReference>
<proteinExistence type="predicted"/>
<dbReference type="Proteomes" id="UP000248795">
    <property type="component" value="Unassembled WGS sequence"/>
</dbReference>
<dbReference type="Gene3D" id="3.40.50.300">
    <property type="entry name" value="P-loop containing nucleotide triphosphate hydrolases"/>
    <property type="match status" value="1"/>
</dbReference>